<sequence length="610" mass="68311">MSKQTVKLLGIGLFFLASQAALAAPRSMVPAEIEQAWFRLTGTLDPLNPSALRDRTDELLQVASRLELKRLSPYAQALVLRSRTLPPERKEVVLREALRLDPKSPEALFALASLQLKSFSVAGIWTTLKAFAAYGADGRLVNFRRGALLLLGVLVVGLLGVVWGLASLARVFPRLWHDLMELGGAWKLGANAWVFSCFVVGLPLFLALDPLWVLFWLFALAWAYFSESAKVIGGVLLVFLAAFPTLLERASRNLTHPTDPVTRAAWALQEHRYDPLALVELEEAADLFADDPHFYRLKGDLERQFGLYEASLLTYQEGLRHSPQEPALLAAAGTVHYLQGNYGAAVQLLSEARDRGFDPVVVNFNLSLAFAHLYNFRDSDEAIAAARKASESRLRQLTRGRDNQVILQSVSLDEAEGILARKDPVLLLNRGFLPPPLSRERTLLSPLTLAPVVALVLALLHYLVRSRRTGFALACTKCGRTFCSRCKLSRESQTYCTQCVNIFLKRDMVAPELQIAKHRQLRRRQIVHQTLRRFFDFFLPGFGQAFYGRPLVGVLLMIPAAFLLTASTLWLPHFVQPLVLQAELLPIRVFLALLWLALLVFAQLQRHPER</sequence>
<dbReference type="InterPro" id="IPR011990">
    <property type="entry name" value="TPR-like_helical_dom_sf"/>
</dbReference>
<evidence type="ECO:0000313" key="4">
    <source>
        <dbReference type="Proteomes" id="UP000027284"/>
    </source>
</evidence>
<accession>A0A062XYW8</accession>
<dbReference type="OrthoDB" id="5495317at2"/>
<feature type="transmembrane region" description="Helical" evidence="1">
    <location>
        <begin position="148"/>
        <end position="172"/>
    </location>
</feature>
<feature type="transmembrane region" description="Helical" evidence="1">
    <location>
        <begin position="585"/>
        <end position="604"/>
    </location>
</feature>
<dbReference type="STRING" id="1312852.EG19_03075"/>
<evidence type="ECO:0000313" key="3">
    <source>
        <dbReference type="EMBL" id="KDA53710.1"/>
    </source>
</evidence>
<comment type="caution">
    <text evidence="3">The sequence shown here is derived from an EMBL/GenBank/DDBJ whole genome shotgun (WGS) entry which is preliminary data.</text>
</comment>
<feature type="transmembrane region" description="Helical" evidence="1">
    <location>
        <begin position="231"/>
        <end position="247"/>
    </location>
</feature>
<dbReference type="SUPFAM" id="SSF48452">
    <property type="entry name" value="TPR-like"/>
    <property type="match status" value="1"/>
</dbReference>
<feature type="transmembrane region" description="Helical" evidence="1">
    <location>
        <begin position="551"/>
        <end position="573"/>
    </location>
</feature>
<evidence type="ECO:0000256" key="2">
    <source>
        <dbReference type="SAM" id="SignalP"/>
    </source>
</evidence>
<dbReference type="Gene3D" id="1.25.40.10">
    <property type="entry name" value="Tetratricopeptide repeat domain"/>
    <property type="match status" value="1"/>
</dbReference>
<gene>
    <name evidence="3" type="ORF">EG19_03075</name>
</gene>
<keyword evidence="1" id="KW-0812">Transmembrane</keyword>
<keyword evidence="2" id="KW-0732">Signal</keyword>
<dbReference type="AlphaFoldDB" id="A0A062XYW8"/>
<feature type="transmembrane region" description="Helical" evidence="1">
    <location>
        <begin position="443"/>
        <end position="464"/>
    </location>
</feature>
<dbReference type="RefSeq" id="WP_038049138.1">
    <property type="nucleotide sequence ID" value="NZ_JMFG01000018.1"/>
</dbReference>
<feature type="signal peptide" evidence="2">
    <location>
        <begin position="1"/>
        <end position="23"/>
    </location>
</feature>
<protein>
    <submittedName>
        <fullName evidence="3">Uncharacterized protein</fullName>
    </submittedName>
</protein>
<feature type="transmembrane region" description="Helical" evidence="1">
    <location>
        <begin position="192"/>
        <end position="219"/>
    </location>
</feature>
<evidence type="ECO:0000256" key="1">
    <source>
        <dbReference type="SAM" id="Phobius"/>
    </source>
</evidence>
<keyword evidence="4" id="KW-1185">Reference proteome</keyword>
<proteinExistence type="predicted"/>
<keyword evidence="1" id="KW-0472">Membrane</keyword>
<reference evidence="3 4" key="1">
    <citation type="submission" date="2014-04" db="EMBL/GenBank/DDBJ databases">
        <title>The Genome Sequence of Thermoanaerobaculum aquaticum MP-01, The First Cultivated Group 23 Acidobacterium.</title>
        <authorList>
            <person name="Stamps B.W."/>
            <person name="Losey N.A."/>
            <person name="Lawson P.A."/>
            <person name="Stevenson B.S."/>
        </authorList>
    </citation>
    <scope>NUCLEOTIDE SEQUENCE [LARGE SCALE GENOMIC DNA]</scope>
    <source>
        <strain evidence="3 4">MP-01</strain>
    </source>
</reference>
<name>A0A062XYW8_9BACT</name>
<dbReference type="EMBL" id="JMFG01000018">
    <property type="protein sequence ID" value="KDA53710.1"/>
    <property type="molecule type" value="Genomic_DNA"/>
</dbReference>
<organism evidence="3 4">
    <name type="scientific">Thermoanaerobaculum aquaticum</name>
    <dbReference type="NCBI Taxonomy" id="1312852"/>
    <lineage>
        <taxon>Bacteria</taxon>
        <taxon>Pseudomonadati</taxon>
        <taxon>Acidobacteriota</taxon>
        <taxon>Thermoanaerobaculia</taxon>
        <taxon>Thermoanaerobaculales</taxon>
        <taxon>Thermoanaerobaculaceae</taxon>
        <taxon>Thermoanaerobaculum</taxon>
    </lineage>
</organism>
<dbReference type="Proteomes" id="UP000027284">
    <property type="component" value="Unassembled WGS sequence"/>
</dbReference>
<feature type="chain" id="PRO_5001616829" evidence="2">
    <location>
        <begin position="24"/>
        <end position="610"/>
    </location>
</feature>
<keyword evidence="1" id="KW-1133">Transmembrane helix</keyword>